<proteinExistence type="predicted"/>
<dbReference type="Proteomes" id="UP000193498">
    <property type="component" value="Unassembled WGS sequence"/>
</dbReference>
<reference evidence="1 2" key="1">
    <citation type="submission" date="2016-07" db="EMBL/GenBank/DDBJ databases">
        <title>Pervasive Adenine N6-methylation of Active Genes in Fungi.</title>
        <authorList>
            <consortium name="DOE Joint Genome Institute"/>
            <person name="Mondo S.J."/>
            <person name="Dannebaum R.O."/>
            <person name="Kuo R.C."/>
            <person name="Labutti K."/>
            <person name="Haridas S."/>
            <person name="Kuo A."/>
            <person name="Salamov A."/>
            <person name="Ahrendt S.R."/>
            <person name="Lipzen A."/>
            <person name="Sullivan W."/>
            <person name="Andreopoulos W.B."/>
            <person name="Clum A."/>
            <person name="Lindquist E."/>
            <person name="Daum C."/>
            <person name="Ramamoorthy G.K."/>
            <person name="Gryganskyi A."/>
            <person name="Culley D."/>
            <person name="Magnuson J.K."/>
            <person name="James T.Y."/>
            <person name="O'Malley M.A."/>
            <person name="Stajich J.E."/>
            <person name="Spatafora J.W."/>
            <person name="Visel A."/>
            <person name="Grigoriev I.V."/>
        </authorList>
    </citation>
    <scope>NUCLEOTIDE SEQUENCE [LARGE SCALE GENOMIC DNA]</scope>
    <source>
        <strain evidence="1 2">CBS 931.73</strain>
    </source>
</reference>
<sequence length="161" mass="17883">MSRFSSSFPGSFTGQIPKLGAGKHIACSIGVSSFDPCESSIHFWNTKGRRAASWSVFKITPHFDFHIKASRHATPTINTMKMNKLVRQLELMNSLLNKLRRTSATPQIGAEAGIPTLNVDEAVEWIKGANNFEDILLNGFLLNGDVRTQTLRLTLTPQLLR</sequence>
<protein>
    <submittedName>
        <fullName evidence="1">Uncharacterized protein</fullName>
    </submittedName>
</protein>
<evidence type="ECO:0000313" key="2">
    <source>
        <dbReference type="Proteomes" id="UP000193498"/>
    </source>
</evidence>
<gene>
    <name evidence="1" type="ORF">K493DRAFT_308023</name>
</gene>
<dbReference type="EMBL" id="MCFE01000696">
    <property type="protein sequence ID" value="ORX81634.1"/>
    <property type="molecule type" value="Genomic_DNA"/>
</dbReference>
<accession>A0A1Y1X8H0</accession>
<dbReference type="InParanoid" id="A0A1Y1X8H0"/>
<evidence type="ECO:0000313" key="1">
    <source>
        <dbReference type="EMBL" id="ORX81634.1"/>
    </source>
</evidence>
<keyword evidence="2" id="KW-1185">Reference proteome</keyword>
<comment type="caution">
    <text evidence="1">The sequence shown here is derived from an EMBL/GenBank/DDBJ whole genome shotgun (WGS) entry which is preliminary data.</text>
</comment>
<dbReference type="AlphaFoldDB" id="A0A1Y1X8H0"/>
<organism evidence="1 2">
    <name type="scientific">Basidiobolus meristosporus CBS 931.73</name>
    <dbReference type="NCBI Taxonomy" id="1314790"/>
    <lineage>
        <taxon>Eukaryota</taxon>
        <taxon>Fungi</taxon>
        <taxon>Fungi incertae sedis</taxon>
        <taxon>Zoopagomycota</taxon>
        <taxon>Entomophthoromycotina</taxon>
        <taxon>Basidiobolomycetes</taxon>
        <taxon>Basidiobolales</taxon>
        <taxon>Basidiobolaceae</taxon>
        <taxon>Basidiobolus</taxon>
    </lineage>
</organism>
<name>A0A1Y1X8H0_9FUNG</name>